<dbReference type="InterPro" id="IPR013228">
    <property type="entry name" value="PE-PPE_C"/>
</dbReference>
<feature type="compositionally biased region" description="Basic and acidic residues" evidence="1">
    <location>
        <begin position="29"/>
        <end position="41"/>
    </location>
</feature>
<dbReference type="Proteomes" id="UP000216063">
    <property type="component" value="Unassembled WGS sequence"/>
</dbReference>
<sequence>MGSNVPPITPSLRRAEETTIDQLTGGRRAFRDARKPSRELRAGKEHPGILLRFRYHFAPIRVMPIKGSMMMKFGSRRRALPVTSVAAVAAAVVVGFTPTMTTAPALTAATVDYLYGTNIGWTPTDDQYRAFISQVLEGTDTPSNPPASSGCVAYNAGFWPFSNNGIFDLTWNKSVAQGVAHLEAKNPGGDVVFGISQGAVVLSRYKTAHPEGTGNTFVLVENPSRPNGGILERFAGLYIPGLDISLSGATPDNGDTTVDVARQYDGWADFPTYPLDLLATVNAIMGMIYVHAQTQTELTAGQIEAATAGGSAYYQVHGDTTYYLIRTPLVPLLMPLQGIVPEPILGAIDPVLRKFIEMGYDRTDYSKPTKAQLLPGIDLLPSLRLPSISLPAVATQKAVTAASTPKKVSTAKKATSAKSAASSQSDGPKKSTGGSARPSN</sequence>
<keyword evidence="2" id="KW-0812">Transmembrane</keyword>
<feature type="compositionally biased region" description="Low complexity" evidence="1">
    <location>
        <begin position="401"/>
        <end position="425"/>
    </location>
</feature>
<name>A0A255DR67_9MYCO</name>
<dbReference type="EMBL" id="NOZR01000013">
    <property type="protein sequence ID" value="OYN78153.1"/>
    <property type="molecule type" value="Genomic_DNA"/>
</dbReference>
<feature type="transmembrane region" description="Helical" evidence="2">
    <location>
        <begin position="79"/>
        <end position="97"/>
    </location>
</feature>
<evidence type="ECO:0000313" key="4">
    <source>
        <dbReference type="EMBL" id="OYN78153.1"/>
    </source>
</evidence>
<feature type="domain" description="PE-PPE" evidence="3">
    <location>
        <begin position="146"/>
        <end position="361"/>
    </location>
</feature>
<evidence type="ECO:0000256" key="2">
    <source>
        <dbReference type="SAM" id="Phobius"/>
    </source>
</evidence>
<evidence type="ECO:0000313" key="5">
    <source>
        <dbReference type="Proteomes" id="UP000216063"/>
    </source>
</evidence>
<keyword evidence="2" id="KW-1133">Transmembrane helix</keyword>
<dbReference type="RefSeq" id="WP_094481338.1">
    <property type="nucleotide sequence ID" value="NZ_NOZR01000013.1"/>
</dbReference>
<comment type="caution">
    <text evidence="4">The sequence shown here is derived from an EMBL/GenBank/DDBJ whole genome shotgun (WGS) entry which is preliminary data.</text>
</comment>
<accession>A0A255DR67</accession>
<feature type="region of interest" description="Disordered" evidence="1">
    <location>
        <begin position="1"/>
        <end position="41"/>
    </location>
</feature>
<dbReference type="Pfam" id="PF08237">
    <property type="entry name" value="PE-PPE"/>
    <property type="match status" value="1"/>
</dbReference>
<keyword evidence="2" id="KW-0472">Membrane</keyword>
<feature type="region of interest" description="Disordered" evidence="1">
    <location>
        <begin position="401"/>
        <end position="440"/>
    </location>
</feature>
<evidence type="ECO:0000259" key="3">
    <source>
        <dbReference type="Pfam" id="PF08237"/>
    </source>
</evidence>
<evidence type="ECO:0000256" key="1">
    <source>
        <dbReference type="SAM" id="MobiDB-lite"/>
    </source>
</evidence>
<dbReference type="OrthoDB" id="4568361at2"/>
<reference evidence="4 5" key="1">
    <citation type="submission" date="2017-07" db="EMBL/GenBank/DDBJ databases">
        <title>The new phylogeny of genus Mycobacterium.</title>
        <authorList>
            <person name="Tortoli E."/>
            <person name="Trovato A."/>
            <person name="Cirillo D.M."/>
        </authorList>
    </citation>
    <scope>NUCLEOTIDE SEQUENCE [LARGE SCALE GENOMIC DNA]</scope>
    <source>
        <strain evidence="4 5">ATCC 33027</strain>
    </source>
</reference>
<gene>
    <name evidence="4" type="ORF">CG716_16125</name>
</gene>
<dbReference type="AlphaFoldDB" id="A0A255DR67"/>
<protein>
    <recommendedName>
        <fullName evidence="3">PE-PPE domain-containing protein</fullName>
    </recommendedName>
</protein>
<keyword evidence="5" id="KW-1185">Reference proteome</keyword>
<organism evidence="4 5">
    <name type="scientific">Mycolicibacterium sphagni</name>
    <dbReference type="NCBI Taxonomy" id="1786"/>
    <lineage>
        <taxon>Bacteria</taxon>
        <taxon>Bacillati</taxon>
        <taxon>Actinomycetota</taxon>
        <taxon>Actinomycetes</taxon>
        <taxon>Mycobacteriales</taxon>
        <taxon>Mycobacteriaceae</taxon>
        <taxon>Mycolicibacterium</taxon>
    </lineage>
</organism>
<proteinExistence type="predicted"/>